<dbReference type="AlphaFoldDB" id="A0A6A6QIJ7"/>
<dbReference type="InterPro" id="IPR011990">
    <property type="entry name" value="TPR-like_helical_dom_sf"/>
</dbReference>
<keyword evidence="4" id="KW-1185">Reference proteome</keyword>
<evidence type="ECO:0000256" key="2">
    <source>
        <dbReference type="PROSITE-ProRule" id="PRU00708"/>
    </source>
</evidence>
<dbReference type="PANTHER" id="PTHR47942">
    <property type="entry name" value="TETRATRICOPEPTIDE REPEAT (TPR)-LIKE SUPERFAMILY PROTEIN-RELATED"/>
    <property type="match status" value="1"/>
</dbReference>
<dbReference type="EMBL" id="MU004194">
    <property type="protein sequence ID" value="KAF2492042.1"/>
    <property type="molecule type" value="Genomic_DNA"/>
</dbReference>
<evidence type="ECO:0008006" key="5">
    <source>
        <dbReference type="Google" id="ProtNLM"/>
    </source>
</evidence>
<dbReference type="Gene3D" id="1.25.40.10">
    <property type="entry name" value="Tetratricopeptide repeat domain"/>
    <property type="match status" value="4"/>
</dbReference>
<keyword evidence="1" id="KW-0677">Repeat</keyword>
<evidence type="ECO:0000313" key="3">
    <source>
        <dbReference type="EMBL" id="KAF2492042.1"/>
    </source>
</evidence>
<dbReference type="InterPro" id="IPR002885">
    <property type="entry name" value="PPR_rpt"/>
</dbReference>
<dbReference type="InterPro" id="IPR051222">
    <property type="entry name" value="PPR/CCM1_RNA-binding"/>
</dbReference>
<feature type="repeat" description="PPR" evidence="2">
    <location>
        <begin position="379"/>
        <end position="413"/>
    </location>
</feature>
<name>A0A6A6QIJ7_9PEZI</name>
<dbReference type="PROSITE" id="PS51375">
    <property type="entry name" value="PPR"/>
    <property type="match status" value="3"/>
</dbReference>
<evidence type="ECO:0000313" key="4">
    <source>
        <dbReference type="Proteomes" id="UP000799750"/>
    </source>
</evidence>
<sequence>MKLLQKPGLLPSDTWPYYLEHFWKGSPALVNPSAKDVYLVASGQVFRQLLKALITEWCSAPHSSQCPSPLGVIRAFEEAGIMRNEFWVDSLWLLVSHTLRQPTEGTSVETQSILLGQLVDLWREFFEKFHTNSPELVSTSRRVQSRPSSSSHYTSQWSCLPHPAQLDRVTTGSHLSTDFRERLNQFVPKYNMTPEICLPLIATFLFFTRGEYSAGIPSSLRGEALPFVRFVAHIIPAANMAQFLREIENLKNADTLSQQSADFLSEAIESIPTQALKVIGAKRFASAMATAQEDPRLRQELMEFLIKRLMRGFERQDIRIINQLWEEARSVFAVPNSKTGFLIPSKIYDTLVSGLMSLKRADLAMKAWNEMVSHGATPTVITWTSMLAGCGKGRDLNGLEQVWARMVASGIQPDSAAWNARLFGLISLGARDEGLAALSEMGKAWKDAQNVKTPIKTKSKVKATEKPANRPKPDVTTINAVLTALARLPVPPTRKRDAMDKVLRWASSFQIEPNNITYNVLLRQALQEGNRDLVSKIIASMKADQIQPDIATYTILINASLQNKRGDLSEDEQRQSMIDFLENIEANGVKPNAVMYSTIVDQLLKKHNNFVAARAVLDHMSQRSIIPSAQIYTSLITHYFEHDPPAIDAVDSLWNTIINTPGSVTDRTLFDRMIEGYARCDDIGKMITILMRMSREGKNPSWSALMSTVTALVRAGDWERARRIVSDVKNGVGLAKDGVSTAGGRAKVNFWELVDNLGLGDDSEKAPMTIY</sequence>
<feature type="repeat" description="PPR" evidence="2">
    <location>
        <begin position="666"/>
        <end position="700"/>
    </location>
</feature>
<accession>A0A6A6QIJ7</accession>
<dbReference type="PANTHER" id="PTHR47942:SF78">
    <property type="entry name" value="PENTATRICOPEPTIDE REPEAT PROTEIN (AFU_ORTHOLOGUE AFUA_4G07240)"/>
    <property type="match status" value="1"/>
</dbReference>
<dbReference type="Proteomes" id="UP000799750">
    <property type="component" value="Unassembled WGS sequence"/>
</dbReference>
<dbReference type="Pfam" id="PF13812">
    <property type="entry name" value="PPR_3"/>
    <property type="match status" value="2"/>
</dbReference>
<reference evidence="3" key="1">
    <citation type="journal article" date="2020" name="Stud. Mycol.">
        <title>101 Dothideomycetes genomes: a test case for predicting lifestyles and emergence of pathogens.</title>
        <authorList>
            <person name="Haridas S."/>
            <person name="Albert R."/>
            <person name="Binder M."/>
            <person name="Bloem J."/>
            <person name="Labutti K."/>
            <person name="Salamov A."/>
            <person name="Andreopoulos B."/>
            <person name="Baker S."/>
            <person name="Barry K."/>
            <person name="Bills G."/>
            <person name="Bluhm B."/>
            <person name="Cannon C."/>
            <person name="Castanera R."/>
            <person name="Culley D."/>
            <person name="Daum C."/>
            <person name="Ezra D."/>
            <person name="Gonzalez J."/>
            <person name="Henrissat B."/>
            <person name="Kuo A."/>
            <person name="Liang C."/>
            <person name="Lipzen A."/>
            <person name="Lutzoni F."/>
            <person name="Magnuson J."/>
            <person name="Mondo S."/>
            <person name="Nolan M."/>
            <person name="Ohm R."/>
            <person name="Pangilinan J."/>
            <person name="Park H.-J."/>
            <person name="Ramirez L."/>
            <person name="Alfaro M."/>
            <person name="Sun H."/>
            <person name="Tritt A."/>
            <person name="Yoshinaga Y."/>
            <person name="Zwiers L.-H."/>
            <person name="Turgeon B."/>
            <person name="Goodwin S."/>
            <person name="Spatafora J."/>
            <person name="Crous P."/>
            <person name="Grigoriev I."/>
        </authorList>
    </citation>
    <scope>NUCLEOTIDE SEQUENCE</scope>
    <source>
        <strain evidence="3">CBS 269.34</strain>
    </source>
</reference>
<proteinExistence type="predicted"/>
<dbReference type="NCBIfam" id="TIGR00756">
    <property type="entry name" value="PPR"/>
    <property type="match status" value="2"/>
</dbReference>
<protein>
    <recommendedName>
        <fullName evidence="5">Pentacotripeptide-repeat region of PRORP domain-containing protein</fullName>
    </recommendedName>
</protein>
<dbReference type="OrthoDB" id="185373at2759"/>
<evidence type="ECO:0000256" key="1">
    <source>
        <dbReference type="ARBA" id="ARBA00022737"/>
    </source>
</evidence>
<dbReference type="Pfam" id="PF13041">
    <property type="entry name" value="PPR_2"/>
    <property type="match status" value="1"/>
</dbReference>
<dbReference type="Pfam" id="PF01535">
    <property type="entry name" value="PPR"/>
    <property type="match status" value="1"/>
</dbReference>
<feature type="repeat" description="PPR" evidence="2">
    <location>
        <begin position="344"/>
        <end position="378"/>
    </location>
</feature>
<organism evidence="3 4">
    <name type="scientific">Lophium mytilinum</name>
    <dbReference type="NCBI Taxonomy" id="390894"/>
    <lineage>
        <taxon>Eukaryota</taxon>
        <taxon>Fungi</taxon>
        <taxon>Dikarya</taxon>
        <taxon>Ascomycota</taxon>
        <taxon>Pezizomycotina</taxon>
        <taxon>Dothideomycetes</taxon>
        <taxon>Pleosporomycetidae</taxon>
        <taxon>Mytilinidiales</taxon>
        <taxon>Mytilinidiaceae</taxon>
        <taxon>Lophium</taxon>
    </lineage>
</organism>
<gene>
    <name evidence="3" type="ORF">BU16DRAFT_467394</name>
</gene>